<evidence type="ECO:0000256" key="1">
    <source>
        <dbReference type="SAM" id="MobiDB-lite"/>
    </source>
</evidence>
<dbReference type="AlphaFoldDB" id="A0A2P6FGJ9"/>
<dbReference type="Proteomes" id="UP000077154">
    <property type="component" value="Unassembled WGS sequence"/>
</dbReference>
<accession>A0A2P6FGJ9</accession>
<dbReference type="RefSeq" id="XP_024328801.1">
    <property type="nucleotide sequence ID" value="XM_024473033.1"/>
</dbReference>
<proteinExistence type="predicted"/>
<dbReference type="EMBL" id="KV441392">
    <property type="protein sequence ID" value="PQM43493.1"/>
    <property type="molecule type" value="Genomic_DNA"/>
</dbReference>
<organism evidence="2">
    <name type="scientific">Pseudogymnoascus destructans</name>
    <dbReference type="NCBI Taxonomy" id="655981"/>
    <lineage>
        <taxon>Eukaryota</taxon>
        <taxon>Fungi</taxon>
        <taxon>Dikarya</taxon>
        <taxon>Ascomycota</taxon>
        <taxon>Pezizomycotina</taxon>
        <taxon>Leotiomycetes</taxon>
        <taxon>Thelebolales</taxon>
        <taxon>Thelebolaceae</taxon>
        <taxon>Pseudogymnoascus</taxon>
    </lineage>
</organism>
<gene>
    <name evidence="2" type="ORF">VC83_09620</name>
</gene>
<dbReference type="GeneID" id="36292650"/>
<feature type="compositionally biased region" description="Polar residues" evidence="1">
    <location>
        <begin position="77"/>
        <end position="88"/>
    </location>
</feature>
<name>A0A2P6FGJ9_9PEZI</name>
<feature type="region of interest" description="Disordered" evidence="1">
    <location>
        <begin position="62"/>
        <end position="88"/>
    </location>
</feature>
<evidence type="ECO:0000313" key="2">
    <source>
        <dbReference type="EMBL" id="PQM43493.1"/>
    </source>
</evidence>
<sequence length="88" mass="10072">MKVCRQQNPHLLTSSHFIKPVRIHGTSPMLIFFFAHLQHRNTPLHPYLPVLAKKRIRLLNHKNRPLTQPPPSCAISPAQTPTQRSSVP</sequence>
<reference evidence="2" key="1">
    <citation type="submission" date="2016-03" db="EMBL/GenBank/DDBJ databases">
        <title>Updated assembly of Pseudogymnoascus destructans, the fungus causing white-nose syndrome of bats.</title>
        <authorList>
            <person name="Palmer J.M."/>
            <person name="Drees K.P."/>
            <person name="Foster J.T."/>
            <person name="Lindner D.L."/>
        </authorList>
    </citation>
    <scope>NUCLEOTIDE SEQUENCE [LARGE SCALE GENOMIC DNA]</scope>
    <source>
        <strain evidence="2">20631-21</strain>
    </source>
</reference>
<protein>
    <submittedName>
        <fullName evidence="2">Uncharacterized protein</fullName>
    </submittedName>
</protein>